<name>A0A0K8R3Y0_IXORI</name>
<evidence type="ECO:0000313" key="1">
    <source>
        <dbReference type="EMBL" id="JAA65184.1"/>
    </source>
</evidence>
<feature type="non-terminal residue" evidence="1">
    <location>
        <position position="154"/>
    </location>
</feature>
<dbReference type="AlphaFoldDB" id="A0A0K8R3Y0"/>
<sequence>RPSYASSVPVPPSGPGPAEAVQVASAAYEELGNRVIVLVDGPVQQRLGATTRSFRPAVGVAAILDQHGGDVLLTAFESEPECAAVVPSSTLMSAPRSHRAFTTAGKCLRMASCKGVSPSRVHRLKSAPWSSRKRAPEVSWCRMARWSRESPSAS</sequence>
<feature type="non-terminal residue" evidence="1">
    <location>
        <position position="1"/>
    </location>
</feature>
<organism evidence="1">
    <name type="scientific">Ixodes ricinus</name>
    <name type="common">Common tick</name>
    <name type="synonym">Acarus ricinus</name>
    <dbReference type="NCBI Taxonomy" id="34613"/>
    <lineage>
        <taxon>Eukaryota</taxon>
        <taxon>Metazoa</taxon>
        <taxon>Ecdysozoa</taxon>
        <taxon>Arthropoda</taxon>
        <taxon>Chelicerata</taxon>
        <taxon>Arachnida</taxon>
        <taxon>Acari</taxon>
        <taxon>Parasitiformes</taxon>
        <taxon>Ixodida</taxon>
        <taxon>Ixodoidea</taxon>
        <taxon>Ixodidae</taxon>
        <taxon>Ixodinae</taxon>
        <taxon>Ixodes</taxon>
    </lineage>
</organism>
<proteinExistence type="evidence at transcript level"/>
<accession>A0A0K8R3Y0</accession>
<reference evidence="1" key="1">
    <citation type="submission" date="2012-12" db="EMBL/GenBank/DDBJ databases">
        <title>Identification and characterization of a phenylalanine ammonia-lyase gene family in Isatis indigotica Fort.</title>
        <authorList>
            <person name="Liu Q."/>
            <person name="Chen J."/>
            <person name="Zhou X."/>
            <person name="Di P."/>
            <person name="Xiao Y."/>
            <person name="Xuan H."/>
            <person name="Zhang L."/>
            <person name="Chen W."/>
        </authorList>
    </citation>
    <scope>NUCLEOTIDE SEQUENCE</scope>
    <source>
        <tissue evidence="1">Salivary gland</tissue>
    </source>
</reference>
<protein>
    <submittedName>
        <fullName evidence="1">Putative ankyrin repeat and fyve domain-containing protein</fullName>
    </submittedName>
</protein>
<dbReference type="EMBL" id="GADI01008624">
    <property type="protein sequence ID" value="JAA65184.1"/>
    <property type="molecule type" value="mRNA"/>
</dbReference>